<dbReference type="Proteomes" id="UP000558488">
    <property type="component" value="Unassembled WGS sequence"/>
</dbReference>
<dbReference type="Gene3D" id="2.60.40.10">
    <property type="entry name" value="Immunoglobulins"/>
    <property type="match status" value="2"/>
</dbReference>
<evidence type="ECO:0000256" key="8">
    <source>
        <dbReference type="SAM" id="MobiDB-lite"/>
    </source>
</evidence>
<evidence type="ECO:0000256" key="6">
    <source>
        <dbReference type="ARBA" id="ARBA00023170"/>
    </source>
</evidence>
<feature type="compositionally biased region" description="Low complexity" evidence="8">
    <location>
        <begin position="352"/>
        <end position="372"/>
    </location>
</feature>
<keyword evidence="6 12" id="KW-0675">Receptor</keyword>
<dbReference type="EMBL" id="JACAGB010000048">
    <property type="protein sequence ID" value="KAF6283715.1"/>
    <property type="molecule type" value="Genomic_DNA"/>
</dbReference>
<dbReference type="PANTHER" id="PTHR23037:SF7">
    <property type="entry name" value="INTERLEUKIN-21 RECEPTOR"/>
    <property type="match status" value="1"/>
</dbReference>
<evidence type="ECO:0000256" key="10">
    <source>
        <dbReference type="SAM" id="SignalP"/>
    </source>
</evidence>
<dbReference type="PROSITE" id="PS01355">
    <property type="entry name" value="HEMATOPO_REC_S_F1"/>
    <property type="match status" value="1"/>
</dbReference>
<organism evidence="12 13">
    <name type="scientific">Pipistrellus kuhlii</name>
    <name type="common">Kuhl's pipistrelle</name>
    <dbReference type="NCBI Taxonomy" id="59472"/>
    <lineage>
        <taxon>Eukaryota</taxon>
        <taxon>Metazoa</taxon>
        <taxon>Chordata</taxon>
        <taxon>Craniata</taxon>
        <taxon>Vertebrata</taxon>
        <taxon>Euteleostomi</taxon>
        <taxon>Mammalia</taxon>
        <taxon>Eutheria</taxon>
        <taxon>Laurasiatheria</taxon>
        <taxon>Chiroptera</taxon>
        <taxon>Yangochiroptera</taxon>
        <taxon>Vespertilionidae</taxon>
        <taxon>Pipistrellus</taxon>
    </lineage>
</organism>
<gene>
    <name evidence="12" type="ORF">mPipKuh1_006645</name>
</gene>
<dbReference type="SUPFAM" id="SSF49265">
    <property type="entry name" value="Fibronectin type III"/>
    <property type="match status" value="1"/>
</dbReference>
<feature type="transmembrane region" description="Helical" evidence="9">
    <location>
        <begin position="231"/>
        <end position="252"/>
    </location>
</feature>
<keyword evidence="7" id="KW-0325">Glycoprotein</keyword>
<accession>A0A7J7S6A3</accession>
<evidence type="ECO:0000259" key="11">
    <source>
        <dbReference type="PROSITE" id="PS50853"/>
    </source>
</evidence>
<evidence type="ECO:0000313" key="13">
    <source>
        <dbReference type="Proteomes" id="UP000558488"/>
    </source>
</evidence>
<sequence>MLRCWAAPLLLLALQGAWGCSDLVCYTDYFQTVTCFLEMGPLPPGMLTLTWDDPYGELEDEVTSCSLLRAAHNATHAEYRCRMDVFRFMADDIFSVNMTDPPGNRSQECGSFVLAESIKLSPPSNVTVTFSGQYNVSWSAASDAYPLRGKLQYELQYRKRGDPWAQPPGRKLVSVDVRSVALLPLEFHAGSSYELQVRAGPQPGSSFRGAWSEWSDPVLFHTQPAEPKGGWHADLLCLFLVLTLPILVYLGLKIRLPWRLWKVWVQVPSPEPFFQHLYVSHSGNFKKWVGTPFTASSLDLHPWGPGVPSPLEMYHGGPPPSAAPGPETTVLPAPADLVETDGAHEPEPELEPAPGSRGPAPSTGSAGSSAYSQEGDRPYGLVSIDTVTVVGAEEPCAWPCTCGEDGYPPLNLDAGLEPGPGAEDPLLGPGAAVLSCGCVAAGRAGGPAGLGGPLGGLLGKLMLPLEDEAGWAPGPPWGAGPPRGASDSEAGSPPAGLDMDTFDSGFAGSDCGSPVECDFTGSRDEGPPRSYLRQWVVMAPPPAGPGPGPQAS</sequence>
<comment type="subcellular location">
    <subcellularLocation>
        <location evidence="1">Membrane</location>
        <topology evidence="1">Single-pass type I membrane protein</topology>
    </subcellularLocation>
</comment>
<dbReference type="GO" id="GO:0004896">
    <property type="term" value="F:cytokine receptor activity"/>
    <property type="evidence" value="ECO:0007669"/>
    <property type="project" value="InterPro"/>
</dbReference>
<dbReference type="InterPro" id="IPR036116">
    <property type="entry name" value="FN3_sf"/>
</dbReference>
<dbReference type="InterPro" id="IPR003531">
    <property type="entry name" value="Hempt_rcpt_S_F1_CS"/>
</dbReference>
<dbReference type="PANTHER" id="PTHR23037">
    <property type="entry name" value="CYTOKINE RECEPTOR"/>
    <property type="match status" value="1"/>
</dbReference>
<keyword evidence="5 9" id="KW-0472">Membrane</keyword>
<dbReference type="InterPro" id="IPR003961">
    <property type="entry name" value="FN3_dom"/>
</dbReference>
<dbReference type="InterPro" id="IPR013783">
    <property type="entry name" value="Ig-like_fold"/>
</dbReference>
<evidence type="ECO:0000256" key="1">
    <source>
        <dbReference type="ARBA" id="ARBA00004479"/>
    </source>
</evidence>
<protein>
    <submittedName>
        <fullName evidence="12">Interleukin 21 receptor</fullName>
    </submittedName>
</protein>
<feature type="region of interest" description="Disordered" evidence="8">
    <location>
        <begin position="311"/>
        <end position="378"/>
    </location>
</feature>
<evidence type="ECO:0000256" key="5">
    <source>
        <dbReference type="ARBA" id="ARBA00023136"/>
    </source>
</evidence>
<reference evidence="12 13" key="1">
    <citation type="journal article" date="2020" name="Nature">
        <title>Six reference-quality genomes reveal evolution of bat adaptations.</title>
        <authorList>
            <person name="Jebb D."/>
            <person name="Huang Z."/>
            <person name="Pippel M."/>
            <person name="Hughes G.M."/>
            <person name="Lavrichenko K."/>
            <person name="Devanna P."/>
            <person name="Winkler S."/>
            <person name="Jermiin L.S."/>
            <person name="Skirmuntt E.C."/>
            <person name="Katzourakis A."/>
            <person name="Burkitt-Gray L."/>
            <person name="Ray D.A."/>
            <person name="Sullivan K.A.M."/>
            <person name="Roscito J.G."/>
            <person name="Kirilenko B.M."/>
            <person name="Davalos L.M."/>
            <person name="Corthals A.P."/>
            <person name="Power M.L."/>
            <person name="Jones G."/>
            <person name="Ransome R.D."/>
            <person name="Dechmann D.K.N."/>
            <person name="Locatelli A.G."/>
            <person name="Puechmaille S.J."/>
            <person name="Fedrigo O."/>
            <person name="Jarvis E.D."/>
            <person name="Hiller M."/>
            <person name="Vernes S.C."/>
            <person name="Myers E.W."/>
            <person name="Teeling E.C."/>
        </authorList>
    </citation>
    <scope>NUCLEOTIDE SEQUENCE [LARGE SCALE GENOMIC DNA]</scope>
    <source>
        <strain evidence="12">MPipKuh1</strain>
        <tissue evidence="12">Flight muscle</tissue>
    </source>
</reference>
<comment type="caution">
    <text evidence="12">The sequence shown here is derived from an EMBL/GenBank/DDBJ whole genome shotgun (WGS) entry which is preliminary data.</text>
</comment>
<feature type="region of interest" description="Disordered" evidence="8">
    <location>
        <begin position="469"/>
        <end position="552"/>
    </location>
</feature>
<evidence type="ECO:0000256" key="3">
    <source>
        <dbReference type="ARBA" id="ARBA00022729"/>
    </source>
</evidence>
<keyword evidence="3 10" id="KW-0732">Signal</keyword>
<proteinExistence type="predicted"/>
<feature type="compositionally biased region" description="Pro residues" evidence="8">
    <location>
        <begin position="539"/>
        <end position="552"/>
    </location>
</feature>
<evidence type="ECO:0000256" key="2">
    <source>
        <dbReference type="ARBA" id="ARBA00022692"/>
    </source>
</evidence>
<dbReference type="GO" id="GO:0009897">
    <property type="term" value="C:external side of plasma membrane"/>
    <property type="evidence" value="ECO:0007669"/>
    <property type="project" value="TreeGrafter"/>
</dbReference>
<keyword evidence="4 9" id="KW-1133">Transmembrane helix</keyword>
<name>A0A7J7S6A3_PIPKU</name>
<dbReference type="PROSITE" id="PS50853">
    <property type="entry name" value="FN3"/>
    <property type="match status" value="1"/>
</dbReference>
<feature type="signal peptide" evidence="10">
    <location>
        <begin position="1"/>
        <end position="19"/>
    </location>
</feature>
<evidence type="ECO:0000256" key="9">
    <source>
        <dbReference type="SAM" id="Phobius"/>
    </source>
</evidence>
<keyword evidence="13" id="KW-1185">Reference proteome</keyword>
<feature type="chain" id="PRO_5029725456" evidence="10">
    <location>
        <begin position="20"/>
        <end position="552"/>
    </location>
</feature>
<evidence type="ECO:0000256" key="4">
    <source>
        <dbReference type="ARBA" id="ARBA00022989"/>
    </source>
</evidence>
<evidence type="ECO:0000313" key="12">
    <source>
        <dbReference type="EMBL" id="KAF6283715.1"/>
    </source>
</evidence>
<dbReference type="AlphaFoldDB" id="A0A7J7S6A3"/>
<keyword evidence="2 9" id="KW-0812">Transmembrane</keyword>
<evidence type="ECO:0000256" key="7">
    <source>
        <dbReference type="ARBA" id="ARBA00023180"/>
    </source>
</evidence>
<feature type="domain" description="Fibronectin type-III" evidence="11">
    <location>
        <begin position="122"/>
        <end position="225"/>
    </location>
</feature>